<keyword evidence="3 6" id="KW-0378">Hydrolase</keyword>
<comment type="similarity">
    <text evidence="6">Belongs to the peptidase M3B family.</text>
</comment>
<evidence type="ECO:0000256" key="4">
    <source>
        <dbReference type="ARBA" id="ARBA00022833"/>
    </source>
</evidence>
<evidence type="ECO:0000256" key="6">
    <source>
        <dbReference type="RuleBase" id="RU368091"/>
    </source>
</evidence>
<dbReference type="SUPFAM" id="SSF55486">
    <property type="entry name" value="Metalloproteases ('zincins'), catalytic domain"/>
    <property type="match status" value="1"/>
</dbReference>
<dbReference type="OrthoDB" id="9766487at2"/>
<keyword evidence="5 6" id="KW-0482">Metalloprotease</keyword>
<protein>
    <recommendedName>
        <fullName evidence="6">Oligopeptidase F</fullName>
        <ecNumber evidence="6">3.4.24.-</ecNumber>
    </recommendedName>
</protein>
<dbReference type="InterPro" id="IPR001567">
    <property type="entry name" value="Pept_M3A_M3B_dom"/>
</dbReference>
<dbReference type="GO" id="GO:0046872">
    <property type="term" value="F:metal ion binding"/>
    <property type="evidence" value="ECO:0007669"/>
    <property type="project" value="UniProtKB-UniRule"/>
</dbReference>
<dbReference type="InterPro" id="IPR042088">
    <property type="entry name" value="OligoPept_F_C"/>
</dbReference>
<evidence type="ECO:0000256" key="3">
    <source>
        <dbReference type="ARBA" id="ARBA00022801"/>
    </source>
</evidence>
<proteinExistence type="inferred from homology"/>
<keyword evidence="2 6" id="KW-0479">Metal-binding</keyword>
<dbReference type="InterPro" id="IPR013647">
    <property type="entry name" value="OligopepF_N_dom"/>
</dbReference>
<reference evidence="9 10" key="1">
    <citation type="submission" date="2017-09" db="EMBL/GenBank/DDBJ databases">
        <title>Complete genome sequence of Oxytococcus suis strain ZY16052.</title>
        <authorList>
            <person name="Li F."/>
        </authorList>
    </citation>
    <scope>NUCLEOTIDE SEQUENCE [LARGE SCALE GENOMIC DNA]</scope>
    <source>
        <strain evidence="9 10">ZY16052</strain>
    </source>
</reference>
<evidence type="ECO:0000256" key="2">
    <source>
        <dbReference type="ARBA" id="ARBA00022723"/>
    </source>
</evidence>
<dbReference type="CDD" id="cd09608">
    <property type="entry name" value="M3B_PepF"/>
    <property type="match status" value="1"/>
</dbReference>
<evidence type="ECO:0000256" key="5">
    <source>
        <dbReference type="ARBA" id="ARBA00023049"/>
    </source>
</evidence>
<keyword evidence="1 6" id="KW-0645">Protease</keyword>
<dbReference type="Gene3D" id="1.10.287.830">
    <property type="entry name" value="putative peptidase helix hairpin domain like"/>
    <property type="match status" value="1"/>
</dbReference>
<dbReference type="GO" id="GO:0006508">
    <property type="term" value="P:proteolysis"/>
    <property type="evidence" value="ECO:0007669"/>
    <property type="project" value="UniProtKB-KW"/>
</dbReference>
<evidence type="ECO:0000256" key="1">
    <source>
        <dbReference type="ARBA" id="ARBA00022670"/>
    </source>
</evidence>
<dbReference type="InterPro" id="IPR004438">
    <property type="entry name" value="Peptidase_M3B"/>
</dbReference>
<evidence type="ECO:0000313" key="10">
    <source>
        <dbReference type="Proteomes" id="UP000263232"/>
    </source>
</evidence>
<sequence length="596" mass="68317">MVEIKQREAMDPAYQWDLSSVFESDETFELSLESLKEQLPEVTAFKGRLSESPEVLADAIDTLENYSRQLHTLYVYTSLKRDQDQGNDTYQRYEAQASQLLSEYAAATSFFQPELLAIDPEELEDFIRRSERLQFYRHYLEDATRQRKHVLSPAQEKLLAQAREVLSAHSDTFSLLNNADLSFGTIKDEAGQEVPLTHGSYSKYMESTDRRVRRDAFEGLYAQYEQFKNTFASLVSTQMKSGNFRAKARHYDSARQAALDSHNISEDVYDTLVDTVNEALPLLHEYVALRKDMLGLDTLEMYDMYTPLLGDPPISFTYDEAKDVVLKALAPLGSDYTAILTRAFDEKWIDVYENKGKRSGAYSSGSYDTKPYILMNWQDGLNSLYTLVHELGHSVHSELSNTHQAYVYSNYPIFLAEIASTTNENLLTQYLLDTYQDKETQAYVLNHFLDGVKGTVFRQTQFAEFEHFMYTQEAAGEPLTAQFLSKHYQELNAKYYGSSVNSDSQIALEWARIPHFYYNYYVYQYATGFSAATYFAQGILKGEAGMLESYVNFLKSGSKDYPIAIMQEAGLDMTQTDYIQATLNAFNERLQAFKAL</sequence>
<name>A0A347WJ53_9LACT</name>
<dbReference type="InterPro" id="IPR045090">
    <property type="entry name" value="Pept_M3A_M3B"/>
</dbReference>
<gene>
    <name evidence="9" type="primary">pepF</name>
    <name evidence="9" type="ORF">CL176_03175</name>
</gene>
<keyword evidence="10" id="KW-1185">Reference proteome</keyword>
<dbReference type="Pfam" id="PF08439">
    <property type="entry name" value="Peptidase_M3_N"/>
    <property type="match status" value="1"/>
</dbReference>
<dbReference type="Gene3D" id="1.20.140.70">
    <property type="entry name" value="Oligopeptidase f, N-terminal domain"/>
    <property type="match status" value="1"/>
</dbReference>
<comment type="function">
    <text evidence="6">Has oligopeptidase activity and degrades a variety of small bioactive peptides.</text>
</comment>
<dbReference type="AlphaFoldDB" id="A0A347WJ53"/>
<dbReference type="Pfam" id="PF01432">
    <property type="entry name" value="Peptidase_M3"/>
    <property type="match status" value="1"/>
</dbReference>
<keyword evidence="4 6" id="KW-0862">Zinc</keyword>
<dbReference type="Gene3D" id="1.10.1370.20">
    <property type="entry name" value="Oligoendopeptidase f, C-terminal domain"/>
    <property type="match status" value="1"/>
</dbReference>
<dbReference type="EMBL" id="CP023434">
    <property type="protein sequence ID" value="AXY25110.1"/>
    <property type="molecule type" value="Genomic_DNA"/>
</dbReference>
<comment type="cofactor">
    <cofactor evidence="6">
        <name>Zn(2+)</name>
        <dbReference type="ChEBI" id="CHEBI:29105"/>
    </cofactor>
    <text evidence="6">Binds 1 zinc ion.</text>
</comment>
<organism evidence="9 10">
    <name type="scientific">Suicoccus acidiformans</name>
    <dbReference type="NCBI Taxonomy" id="2036206"/>
    <lineage>
        <taxon>Bacteria</taxon>
        <taxon>Bacillati</taxon>
        <taxon>Bacillota</taxon>
        <taxon>Bacilli</taxon>
        <taxon>Lactobacillales</taxon>
        <taxon>Aerococcaceae</taxon>
        <taxon>Suicoccus</taxon>
    </lineage>
</organism>
<dbReference type="Proteomes" id="UP000263232">
    <property type="component" value="Chromosome"/>
</dbReference>
<feature type="domain" description="Peptidase M3A/M3B catalytic" evidence="7">
    <location>
        <begin position="204"/>
        <end position="583"/>
    </location>
</feature>
<dbReference type="PANTHER" id="PTHR11804">
    <property type="entry name" value="PROTEASE M3 THIMET OLIGOPEPTIDASE-RELATED"/>
    <property type="match status" value="1"/>
</dbReference>
<dbReference type="GO" id="GO:0004222">
    <property type="term" value="F:metalloendopeptidase activity"/>
    <property type="evidence" value="ECO:0007669"/>
    <property type="project" value="UniProtKB-UniRule"/>
</dbReference>
<dbReference type="RefSeq" id="WP_118990026.1">
    <property type="nucleotide sequence ID" value="NZ_CP023434.1"/>
</dbReference>
<dbReference type="PANTHER" id="PTHR11804:SF84">
    <property type="entry name" value="SACCHAROLYSIN"/>
    <property type="match status" value="1"/>
</dbReference>
<dbReference type="GO" id="GO:0006518">
    <property type="term" value="P:peptide metabolic process"/>
    <property type="evidence" value="ECO:0007669"/>
    <property type="project" value="TreeGrafter"/>
</dbReference>
<accession>A0A347WJ53</accession>
<dbReference type="EC" id="3.4.24.-" evidence="6"/>
<evidence type="ECO:0000259" key="7">
    <source>
        <dbReference type="Pfam" id="PF01432"/>
    </source>
</evidence>
<evidence type="ECO:0000313" key="9">
    <source>
        <dbReference type="EMBL" id="AXY25110.1"/>
    </source>
</evidence>
<dbReference type="KEGG" id="abae:CL176_03175"/>
<evidence type="ECO:0000259" key="8">
    <source>
        <dbReference type="Pfam" id="PF08439"/>
    </source>
</evidence>
<dbReference type="NCBIfam" id="TIGR00181">
    <property type="entry name" value="pepF"/>
    <property type="match status" value="1"/>
</dbReference>
<feature type="domain" description="Oligopeptidase F N-terminal" evidence="8">
    <location>
        <begin position="114"/>
        <end position="183"/>
    </location>
</feature>